<organism evidence="1 2">
    <name type="scientific">Pseudomonas paraeruginosa</name>
    <dbReference type="NCBI Taxonomy" id="2994495"/>
    <lineage>
        <taxon>Bacteria</taxon>
        <taxon>Pseudomonadati</taxon>
        <taxon>Pseudomonadota</taxon>
        <taxon>Gammaproteobacteria</taxon>
        <taxon>Pseudomonadales</taxon>
        <taxon>Pseudomonadaceae</taxon>
        <taxon>Pseudomonas</taxon>
    </lineage>
</organism>
<evidence type="ECO:0000313" key="2">
    <source>
        <dbReference type="Proteomes" id="UP000238390"/>
    </source>
</evidence>
<name>A0A2R3ITX5_9PSED</name>
<dbReference type="Proteomes" id="UP000238390">
    <property type="component" value="Chromosome"/>
</dbReference>
<keyword evidence="2" id="KW-1185">Reference proteome</keyword>
<proteinExistence type="predicted"/>
<accession>A0A2R3ITX5</accession>
<dbReference type="EMBL" id="CP027169">
    <property type="protein sequence ID" value="AVK05375.1"/>
    <property type="molecule type" value="Genomic_DNA"/>
</dbReference>
<reference evidence="1 2" key="1">
    <citation type="submission" date="2018-02" db="EMBL/GenBank/DDBJ databases">
        <title>FDA/CDC Antimicrobial Resistant Isolate Bank Genome Sequencing.</title>
        <authorList>
            <person name="Benahmed F.H."/>
            <person name="Lutgring J.D."/>
            <person name="Yoo B."/>
            <person name="Machado M."/>
            <person name="Brown A."/>
            <person name="McAllister G."/>
            <person name="Perry A."/>
            <person name="Halpin A.L."/>
            <person name="Vavikolanu K."/>
            <person name="Ott S."/>
            <person name="Zhao X."/>
            <person name="Tallon L.J."/>
            <person name="Sadzewicz L."/>
            <person name="Aluvathingal J."/>
            <person name="Nadendla S."/>
            <person name="Voskania-kordi A."/>
            <person name="Simonyan V."/>
            <person name="Patel J."/>
            <person name="Shawar R.M."/>
        </authorList>
    </citation>
    <scope>NUCLEOTIDE SEQUENCE [LARGE SCALE GENOMIC DNA]</scope>
    <source>
        <strain evidence="1 2">AR_0356</strain>
    </source>
</reference>
<protein>
    <submittedName>
        <fullName evidence="1">Uncharacterized protein</fullName>
    </submittedName>
</protein>
<sequence length="54" mass="5786">MARASHVHRLLLRMRAERLASVAGPLSRAGAEFRGPCRCIEGLSAGTRPLSGEL</sequence>
<dbReference type="AlphaFoldDB" id="A0A2R3ITX5"/>
<gene>
    <name evidence="1" type="ORF">CSB93_2576</name>
</gene>
<evidence type="ECO:0000313" key="1">
    <source>
        <dbReference type="EMBL" id="AVK05375.1"/>
    </source>
</evidence>